<dbReference type="PRINTS" id="PR01181">
    <property type="entry name" value="DAPDCRBXLASE"/>
</dbReference>
<feature type="domain" description="Orn/DAP/Arg decarboxylase 2 C-terminal" evidence="9">
    <location>
        <begin position="293"/>
        <end position="385"/>
    </location>
</feature>
<dbReference type="GO" id="GO:0008836">
    <property type="term" value="F:diaminopimelate decarboxylase activity"/>
    <property type="evidence" value="ECO:0007669"/>
    <property type="project" value="InterPro"/>
</dbReference>
<evidence type="ECO:0000256" key="4">
    <source>
        <dbReference type="ARBA" id="ARBA00023154"/>
    </source>
</evidence>
<accession>A0A5J6HV26</accession>
<dbReference type="GO" id="GO:0009089">
    <property type="term" value="P:lysine biosynthetic process via diaminopimelate"/>
    <property type="evidence" value="ECO:0007669"/>
    <property type="project" value="InterPro"/>
</dbReference>
<evidence type="ECO:0000256" key="8">
    <source>
        <dbReference type="SAM" id="MobiDB-lite"/>
    </source>
</evidence>
<evidence type="ECO:0000256" key="2">
    <source>
        <dbReference type="ARBA" id="ARBA00022793"/>
    </source>
</evidence>
<dbReference type="Pfam" id="PF02784">
    <property type="entry name" value="Orn_Arg_deC_N"/>
    <property type="match status" value="1"/>
</dbReference>
<dbReference type="InterPro" id="IPR022657">
    <property type="entry name" value="De-COase2_CS"/>
</dbReference>
<dbReference type="KEGG" id="scoe:CP976_08660"/>
<dbReference type="PANTHER" id="PTHR43727:SF3">
    <property type="entry name" value="GROUP IV DECARBOXYLASE"/>
    <property type="match status" value="1"/>
</dbReference>
<dbReference type="AlphaFoldDB" id="A0A5J6HV26"/>
<dbReference type="InterPro" id="IPR029066">
    <property type="entry name" value="PLP-binding_barrel"/>
</dbReference>
<dbReference type="FunFam" id="3.20.20.10:FF:000008">
    <property type="entry name" value="Ornithine decarboxylase"/>
    <property type="match status" value="1"/>
</dbReference>
<evidence type="ECO:0000313" key="12">
    <source>
        <dbReference type="Proteomes" id="UP000326598"/>
    </source>
</evidence>
<name>A0A5J6HV26_STRC4</name>
<feature type="region of interest" description="Disordered" evidence="8">
    <location>
        <begin position="427"/>
        <end position="455"/>
    </location>
</feature>
<dbReference type="PROSITE" id="PS00879">
    <property type="entry name" value="ODR_DC_2_2"/>
    <property type="match status" value="1"/>
</dbReference>
<evidence type="ECO:0000256" key="5">
    <source>
        <dbReference type="ARBA" id="ARBA00023239"/>
    </source>
</evidence>
<comment type="similarity">
    <text evidence="7">Belongs to the Orn/Lys/Arg decarboxylase class-II family.</text>
</comment>
<proteinExistence type="inferred from homology"/>
<dbReference type="SUPFAM" id="SSF51419">
    <property type="entry name" value="PLP-binding barrel"/>
    <property type="match status" value="1"/>
</dbReference>
<keyword evidence="4" id="KW-0028">Amino-acid biosynthesis</keyword>
<dbReference type="Proteomes" id="UP000326598">
    <property type="component" value="Chromosome"/>
</dbReference>
<reference evidence="11 12" key="1">
    <citation type="submission" date="2017-09" db="EMBL/GenBank/DDBJ databases">
        <authorList>
            <person name="Lee N."/>
            <person name="Cho B.-K."/>
        </authorList>
    </citation>
    <scope>NUCLEOTIDE SEQUENCE [LARGE SCALE GENOMIC DNA]</scope>
    <source>
        <strain evidence="11 12">ATCC 13740</strain>
    </source>
</reference>
<dbReference type="InterPro" id="IPR022653">
    <property type="entry name" value="De-COase2_pyr-phos_BS"/>
</dbReference>
<dbReference type="InterPro" id="IPR022643">
    <property type="entry name" value="De-COase2_C"/>
</dbReference>
<evidence type="ECO:0000256" key="7">
    <source>
        <dbReference type="RuleBase" id="RU003737"/>
    </source>
</evidence>
<dbReference type="InterPro" id="IPR002986">
    <property type="entry name" value="DAP_deCOOHase_LysA"/>
</dbReference>
<evidence type="ECO:0000256" key="1">
    <source>
        <dbReference type="ARBA" id="ARBA00001933"/>
    </source>
</evidence>
<dbReference type="PROSITE" id="PS00878">
    <property type="entry name" value="ODR_DC_2_1"/>
    <property type="match status" value="1"/>
</dbReference>
<dbReference type="InterPro" id="IPR009006">
    <property type="entry name" value="Ala_racemase/Decarboxylase_C"/>
</dbReference>
<feature type="active site" description="Proton donor" evidence="6">
    <location>
        <position position="358"/>
    </location>
</feature>
<protein>
    <submittedName>
        <fullName evidence="11">Diaminopimelate decarboxylase</fullName>
    </submittedName>
</protein>
<dbReference type="GeneID" id="91416155"/>
<dbReference type="Pfam" id="PF00278">
    <property type="entry name" value="Orn_DAP_Arg_deC"/>
    <property type="match status" value="1"/>
</dbReference>
<organism evidence="11 12">
    <name type="scientific">Streptomyces coeruleorubidus</name>
    <dbReference type="NCBI Taxonomy" id="116188"/>
    <lineage>
        <taxon>Bacteria</taxon>
        <taxon>Bacillati</taxon>
        <taxon>Actinomycetota</taxon>
        <taxon>Actinomycetes</taxon>
        <taxon>Kitasatosporales</taxon>
        <taxon>Streptomycetaceae</taxon>
        <taxon>Streptomyces</taxon>
    </lineage>
</organism>
<feature type="domain" description="Orn/DAP/Arg decarboxylase 2 N-terminal" evidence="10">
    <location>
        <begin position="42"/>
        <end position="289"/>
    </location>
</feature>
<evidence type="ECO:0000259" key="9">
    <source>
        <dbReference type="Pfam" id="PF00278"/>
    </source>
</evidence>
<comment type="cofactor">
    <cofactor evidence="1 6">
        <name>pyridoxal 5'-phosphate</name>
        <dbReference type="ChEBI" id="CHEBI:597326"/>
    </cofactor>
</comment>
<gene>
    <name evidence="11" type="ORF">CP976_08660</name>
</gene>
<keyword evidence="3 6" id="KW-0663">Pyridoxal phosphate</keyword>
<dbReference type="PANTHER" id="PTHR43727">
    <property type="entry name" value="DIAMINOPIMELATE DECARBOXYLASE"/>
    <property type="match status" value="1"/>
</dbReference>
<dbReference type="EMBL" id="CP023694">
    <property type="protein sequence ID" value="QEV24219.1"/>
    <property type="molecule type" value="Genomic_DNA"/>
</dbReference>
<keyword evidence="4" id="KW-0457">Lysine biosynthesis</keyword>
<dbReference type="Gene3D" id="3.20.20.10">
    <property type="entry name" value="Alanine racemase"/>
    <property type="match status" value="1"/>
</dbReference>
<evidence type="ECO:0000256" key="3">
    <source>
        <dbReference type="ARBA" id="ARBA00022898"/>
    </source>
</evidence>
<dbReference type="SUPFAM" id="SSF50621">
    <property type="entry name" value="Alanine racemase C-terminal domain-like"/>
    <property type="match status" value="1"/>
</dbReference>
<dbReference type="RefSeq" id="WP_150479813.1">
    <property type="nucleotide sequence ID" value="NZ_BMTB01000011.1"/>
</dbReference>
<keyword evidence="2" id="KW-0210">Decarboxylase</keyword>
<evidence type="ECO:0000259" key="10">
    <source>
        <dbReference type="Pfam" id="PF02784"/>
    </source>
</evidence>
<sequence length="455" mass="48218">MTGLTPAAERRERILQEAVLQGLLDAERSQLAAFVDLDGVAATVDSLHRAFPASPRVLHAFAAKANCLVPVLAELRRLGMGCEVATAGELARALAAGFAPDRIVFDSPAKTEAELRRALDLGVAVNADNHQELARIDRALGDRVPVSRIGVRVNSQLGGGSIAAMSTATSTSKFGIPLADPGSRRRLLRAYHDHPWLTWVHTHAGSQGCPLDLMAGGVAQAVAFAEEVNASLGRRQVVGIDIGGGLPVNFADDETTPTFDTYVRQLRAQAPALFSGGYEIVTEFGRSVLAKNGFTAAYVEYTKSMGGRPIAVTHAGVQVATRTVFNPDAWPLRIEAHDRSGRAKRGGPVRQDIAGPACFAGDLLARDRALPLLEPGDLIAVPDTGAYYFSTPFHYNSLPEPAVHGVRTGGDGHVRFELLRPAQDPWDVPGPGGHGAPLRQQAHEPVHGAVGRGVG</sequence>
<dbReference type="Gene3D" id="2.40.37.10">
    <property type="entry name" value="Lyase, Ornithine Decarboxylase, Chain A, domain 1"/>
    <property type="match status" value="1"/>
</dbReference>
<evidence type="ECO:0000256" key="6">
    <source>
        <dbReference type="PIRSR" id="PIRSR600183-50"/>
    </source>
</evidence>
<dbReference type="InterPro" id="IPR022644">
    <property type="entry name" value="De-COase2_N"/>
</dbReference>
<evidence type="ECO:0000313" key="11">
    <source>
        <dbReference type="EMBL" id="QEV24219.1"/>
    </source>
</evidence>
<feature type="modified residue" description="N6-(pyridoxal phosphate)lysine" evidence="6">
    <location>
        <position position="64"/>
    </location>
</feature>
<dbReference type="InterPro" id="IPR000183">
    <property type="entry name" value="Orn/DAP/Arg_de-COase"/>
</dbReference>
<dbReference type="PRINTS" id="PR01179">
    <property type="entry name" value="ODADCRBXLASE"/>
</dbReference>
<keyword evidence="5" id="KW-0456">Lyase</keyword>